<proteinExistence type="predicted"/>
<name>A0A2N5ZMS6_MUIH1</name>
<evidence type="ECO:0000313" key="3">
    <source>
        <dbReference type="EMBL" id="PLX19988.1"/>
    </source>
</evidence>
<protein>
    <submittedName>
        <fullName evidence="3">Uncharacterized protein</fullName>
    </submittedName>
</protein>
<accession>A0A2N5ZMS6</accession>
<dbReference type="SUPFAM" id="SSF111384">
    <property type="entry name" value="OmpH-like"/>
    <property type="match status" value="1"/>
</dbReference>
<dbReference type="EMBL" id="PKTG01000012">
    <property type="protein sequence ID" value="PLX19988.1"/>
    <property type="molecule type" value="Genomic_DNA"/>
</dbReference>
<feature type="chain" id="PRO_5014859696" evidence="2">
    <location>
        <begin position="19"/>
        <end position="357"/>
    </location>
</feature>
<comment type="caution">
    <text evidence="3">The sequence shown here is derived from an EMBL/GenBank/DDBJ whole genome shotgun (WGS) entry which is preliminary data.</text>
</comment>
<reference evidence="3 4" key="1">
    <citation type="submission" date="2017-11" db="EMBL/GenBank/DDBJ databases">
        <title>Genome-resolved metagenomics identifies genetic mobility, metabolic interactions, and unexpected diversity in perchlorate-reducing communities.</title>
        <authorList>
            <person name="Barnum T.P."/>
            <person name="Figueroa I.A."/>
            <person name="Carlstrom C.I."/>
            <person name="Lucas L.N."/>
            <person name="Engelbrektson A.L."/>
            <person name="Coates J.D."/>
        </authorList>
    </citation>
    <scope>NUCLEOTIDE SEQUENCE [LARGE SCALE GENOMIC DNA]</scope>
    <source>
        <strain evidence="3">BM706</strain>
    </source>
</reference>
<organism evidence="3 4">
    <name type="scientific">Muiribacterium halophilum</name>
    <dbReference type="NCBI Taxonomy" id="2053465"/>
    <lineage>
        <taxon>Bacteria</taxon>
        <taxon>Candidatus Muiribacteriota</taxon>
        <taxon>Candidatus Muiribacteriia</taxon>
        <taxon>Candidatus Muiribacteriales</taxon>
        <taxon>Candidatus Muiribacteriaceae</taxon>
        <taxon>Candidatus Muiribacterium</taxon>
    </lineage>
</organism>
<evidence type="ECO:0000256" key="2">
    <source>
        <dbReference type="SAM" id="SignalP"/>
    </source>
</evidence>
<dbReference type="InterPro" id="IPR024930">
    <property type="entry name" value="Skp_dom_sf"/>
</dbReference>
<keyword evidence="1" id="KW-0175">Coiled coil</keyword>
<keyword evidence="2" id="KW-0732">Signal</keyword>
<feature type="coiled-coil region" evidence="1">
    <location>
        <begin position="60"/>
        <end position="108"/>
    </location>
</feature>
<feature type="signal peptide" evidence="2">
    <location>
        <begin position="1"/>
        <end position="18"/>
    </location>
</feature>
<evidence type="ECO:0000256" key="1">
    <source>
        <dbReference type="SAM" id="Coils"/>
    </source>
</evidence>
<evidence type="ECO:0000313" key="4">
    <source>
        <dbReference type="Proteomes" id="UP000234857"/>
    </source>
</evidence>
<gene>
    <name evidence="3" type="ORF">C0601_00505</name>
</gene>
<sequence length="357" mass="41723">MKKTIFLMILLIATTVFSANLRAGEVNISYVLMFHPDMKDFLPEYGRFSGNSYEFEGSEEERIEKREERIKEKIKISKKQEEEIKKAQEELKKKKDELSSVIGDKNEELFKLNGKYMEIMDKLNDPVKVAEQQKKKESEFDGIVKKYEAKIDSINEDIIKLRTKIEEPVQSAKEEVFEEDGKAFNSAFLSEEESIKKAQRVVDTINKAIKEVAQKHRLDIVFNKNSIPQRMDALTFEQVFKDDVEEPEGTFESLPLDEDESKLTEKPLHSLLDSNKQDDIIQYYGERYQSIEELSRLFFIYYKPNAVLYGPNVKMERDLTKEVIEVLLNKYKVSKLVKETALRVIDLMQGQEQLNIN</sequence>
<dbReference type="AlphaFoldDB" id="A0A2N5ZMS6"/>
<dbReference type="Proteomes" id="UP000234857">
    <property type="component" value="Unassembled WGS sequence"/>
</dbReference>